<sequence>MTDSKKYSLVETDFKMHLGIKLFRIKAEITFSTKFGTVEAGELGGYIEKE</sequence>
<comment type="caution">
    <text evidence="1">The sequence shown here is derived from an EMBL/GenBank/DDBJ whole genome shotgun (WGS) entry which is preliminary data.</text>
</comment>
<reference evidence="1 2" key="1">
    <citation type="journal article" date="2019" name="ISME J.">
        <title>Genome analyses of uncultured TG2/ZB3 bacteria in 'Margulisbacteria' specifically attached to ectosymbiotic spirochetes of protists in the termite gut.</title>
        <authorList>
            <person name="Utami Y.D."/>
            <person name="Kuwahara H."/>
            <person name="Igai K."/>
            <person name="Murakami T."/>
            <person name="Sugaya K."/>
            <person name="Morikawa T."/>
            <person name="Nagura Y."/>
            <person name="Yuki M."/>
            <person name="Deevong P."/>
            <person name="Inoue T."/>
            <person name="Kihara K."/>
            <person name="Lo N."/>
            <person name="Yamada A."/>
            <person name="Ohkuma M."/>
            <person name="Hongoh Y."/>
        </authorList>
    </citation>
    <scope>NUCLEOTIDE SEQUENCE [LARGE SCALE GENOMIC DNA]</scope>
    <source>
        <strain evidence="1">NkOx7-01</strain>
    </source>
</reference>
<name>A0A388TDP9_TERA1</name>
<feature type="non-terminal residue" evidence="1">
    <location>
        <position position="50"/>
    </location>
</feature>
<dbReference type="AlphaFoldDB" id="A0A388TDP9"/>
<proteinExistence type="predicted"/>
<gene>
    <name evidence="1" type="ORF">NO1_1834</name>
</gene>
<dbReference type="Proteomes" id="UP000269352">
    <property type="component" value="Unassembled WGS sequence"/>
</dbReference>
<evidence type="ECO:0000313" key="1">
    <source>
        <dbReference type="EMBL" id="GBR74706.1"/>
    </source>
</evidence>
<dbReference type="EMBL" id="BGZN01000070">
    <property type="protein sequence ID" value="GBR74706.1"/>
    <property type="molecule type" value="Genomic_DNA"/>
</dbReference>
<accession>A0A388TDP9</accession>
<organism evidence="1 2">
    <name type="scientific">Termititenax aidoneus</name>
    <dbReference type="NCBI Taxonomy" id="2218524"/>
    <lineage>
        <taxon>Bacteria</taxon>
        <taxon>Bacillati</taxon>
        <taxon>Candidatus Margulisiibacteriota</taxon>
        <taxon>Candidatus Termititenacia</taxon>
        <taxon>Candidatus Termititenacales</taxon>
        <taxon>Candidatus Termititenacaceae</taxon>
        <taxon>Candidatus Termititenax</taxon>
    </lineage>
</organism>
<protein>
    <submittedName>
        <fullName evidence="1">Uncharacterized protein</fullName>
    </submittedName>
</protein>
<evidence type="ECO:0000313" key="2">
    <source>
        <dbReference type="Proteomes" id="UP000269352"/>
    </source>
</evidence>
<keyword evidence="2" id="KW-1185">Reference proteome</keyword>